<comment type="cofactor">
    <cofactor evidence="8">
        <name>Zn(2+)</name>
        <dbReference type="ChEBI" id="CHEBI:29105"/>
    </cofactor>
    <text evidence="8">Binds 1 zinc ion per subunit.</text>
</comment>
<evidence type="ECO:0000256" key="1">
    <source>
        <dbReference type="ARBA" id="ARBA00000757"/>
    </source>
</evidence>
<dbReference type="Proteomes" id="UP000677016">
    <property type="component" value="Unassembled WGS sequence"/>
</dbReference>
<dbReference type="SUPFAM" id="SSF51182">
    <property type="entry name" value="RmlC-like cupins"/>
    <property type="match status" value="1"/>
</dbReference>
<keyword evidence="5 8" id="KW-0862">Zinc</keyword>
<feature type="binding site" evidence="8">
    <location>
        <position position="124"/>
    </location>
    <ligand>
        <name>Zn(2+)</name>
        <dbReference type="ChEBI" id="CHEBI:29105"/>
    </ligand>
</feature>
<evidence type="ECO:0000256" key="5">
    <source>
        <dbReference type="ARBA" id="ARBA00022833"/>
    </source>
</evidence>
<proteinExistence type="inferred from homology"/>
<accession>A0A941D9V6</accession>
<dbReference type="Gene3D" id="1.10.441.10">
    <property type="entry name" value="Phosphomannose Isomerase, domain 2"/>
    <property type="match status" value="1"/>
</dbReference>
<dbReference type="GO" id="GO:0008270">
    <property type="term" value="F:zinc ion binding"/>
    <property type="evidence" value="ECO:0007669"/>
    <property type="project" value="InterPro"/>
</dbReference>
<organism evidence="10 11">
    <name type="scientific">Phycicoccus avicenniae</name>
    <dbReference type="NCBI Taxonomy" id="2828860"/>
    <lineage>
        <taxon>Bacteria</taxon>
        <taxon>Bacillati</taxon>
        <taxon>Actinomycetota</taxon>
        <taxon>Actinomycetes</taxon>
        <taxon>Micrococcales</taxon>
        <taxon>Intrasporangiaceae</taxon>
        <taxon>Phycicoccus</taxon>
    </lineage>
</organism>
<dbReference type="InterPro" id="IPR011051">
    <property type="entry name" value="RmlC_Cupin_sf"/>
</dbReference>
<evidence type="ECO:0000256" key="7">
    <source>
        <dbReference type="PIRSR" id="PIRSR001480-1"/>
    </source>
</evidence>
<dbReference type="AlphaFoldDB" id="A0A941D9V6"/>
<evidence type="ECO:0000259" key="9">
    <source>
        <dbReference type="Pfam" id="PF20511"/>
    </source>
</evidence>
<evidence type="ECO:0000256" key="8">
    <source>
        <dbReference type="PIRSR" id="PIRSR001480-2"/>
    </source>
</evidence>
<dbReference type="InterPro" id="IPR001250">
    <property type="entry name" value="Man6P_Isoase-1"/>
</dbReference>
<sequence>MDRLTPVVFHDNWGSHEAIAALQGRPCPTPERESELWMGAHESGPAGTDRPGAPHLADVVAADPHGELGADCVARHGERLPFLLKVLAPGRAISIQVHPTAEQARELRRTTGDEVYVDDSAKPELLLAVEPFEVFVGMRGIDAVRETARRLRVDSFDALVGAVEGADDPPHALLEAVLATRDEASAALVREVVDACARVAAEGPDDETADLAAAVVEVARAHPDDIGLVVLLLMHHRVLAPGEYVDVAAGVLHSYVGGVGIEVLANSDNVVRVGLTSKEVNVPELLRIVDPRANGVAGRGRPVAEGVEVFDTASDCFLLHRVRPGRDLPSVPGPRLAFCLRGDVRLDSTTGSLRLRDAESVFLPAGEGPVRLDGDGEVYVVTLPGGA</sequence>
<evidence type="ECO:0000256" key="6">
    <source>
        <dbReference type="ARBA" id="ARBA00023235"/>
    </source>
</evidence>
<dbReference type="GO" id="GO:0009298">
    <property type="term" value="P:GDP-mannose biosynthetic process"/>
    <property type="evidence" value="ECO:0007669"/>
    <property type="project" value="InterPro"/>
</dbReference>
<evidence type="ECO:0000256" key="3">
    <source>
        <dbReference type="ARBA" id="ARBA00011956"/>
    </source>
</evidence>
<keyword evidence="4 8" id="KW-0479">Metal-binding</keyword>
<dbReference type="GO" id="GO:0005975">
    <property type="term" value="P:carbohydrate metabolic process"/>
    <property type="evidence" value="ECO:0007669"/>
    <property type="project" value="InterPro"/>
</dbReference>
<feature type="binding site" evidence="8">
    <location>
        <position position="253"/>
    </location>
    <ligand>
        <name>Zn(2+)</name>
        <dbReference type="ChEBI" id="CHEBI:29105"/>
    </ligand>
</feature>
<dbReference type="PANTHER" id="PTHR10309">
    <property type="entry name" value="MANNOSE-6-PHOSPHATE ISOMERASE"/>
    <property type="match status" value="1"/>
</dbReference>
<dbReference type="GO" id="GO:0005829">
    <property type="term" value="C:cytosol"/>
    <property type="evidence" value="ECO:0007669"/>
    <property type="project" value="TreeGrafter"/>
</dbReference>
<dbReference type="NCBIfam" id="TIGR00218">
    <property type="entry name" value="manA"/>
    <property type="match status" value="1"/>
</dbReference>
<dbReference type="EMBL" id="JAGSNF010000015">
    <property type="protein sequence ID" value="MBR7743778.1"/>
    <property type="molecule type" value="Genomic_DNA"/>
</dbReference>
<dbReference type="RefSeq" id="WP_211603037.1">
    <property type="nucleotide sequence ID" value="NZ_JAGSNF010000015.1"/>
</dbReference>
<gene>
    <name evidence="10" type="primary">manA</name>
    <name evidence="10" type="ORF">KC207_10800</name>
</gene>
<name>A0A941D9V6_9MICO</name>
<dbReference type="PIRSF" id="PIRSF001480">
    <property type="entry name" value="Mannose-6-phosphate_isomerase"/>
    <property type="match status" value="1"/>
</dbReference>
<keyword evidence="6 10" id="KW-0413">Isomerase</keyword>
<protein>
    <recommendedName>
        <fullName evidence="3">mannose-6-phosphate isomerase</fullName>
        <ecNumber evidence="3">5.3.1.8</ecNumber>
    </recommendedName>
</protein>
<comment type="caution">
    <text evidence="10">The sequence shown here is derived from an EMBL/GenBank/DDBJ whole genome shotgun (WGS) entry which is preliminary data.</text>
</comment>
<dbReference type="Gene3D" id="2.60.120.10">
    <property type="entry name" value="Jelly Rolls"/>
    <property type="match status" value="2"/>
</dbReference>
<dbReference type="Pfam" id="PF20511">
    <property type="entry name" value="PMI_typeI_cat"/>
    <property type="match status" value="1"/>
</dbReference>
<feature type="domain" description="Phosphomannose isomerase type I catalytic" evidence="9">
    <location>
        <begin position="3"/>
        <end position="139"/>
    </location>
</feature>
<reference evidence="10" key="1">
    <citation type="submission" date="2021-04" db="EMBL/GenBank/DDBJ databases">
        <title>Phycicoccus avicenniae sp. nov., a novel endophytic actinomycetes isolated from branch of Avicennia mariana.</title>
        <authorList>
            <person name="Tuo L."/>
        </authorList>
    </citation>
    <scope>NUCLEOTIDE SEQUENCE</scope>
    <source>
        <strain evidence="10">BSK3Z-2</strain>
    </source>
</reference>
<dbReference type="GO" id="GO:0004476">
    <property type="term" value="F:mannose-6-phosphate isomerase activity"/>
    <property type="evidence" value="ECO:0007669"/>
    <property type="project" value="UniProtKB-EC"/>
</dbReference>
<evidence type="ECO:0000256" key="4">
    <source>
        <dbReference type="ARBA" id="ARBA00022723"/>
    </source>
</evidence>
<feature type="binding site" evidence="8">
    <location>
        <position position="98"/>
    </location>
    <ligand>
        <name>Zn(2+)</name>
        <dbReference type="ChEBI" id="CHEBI:29105"/>
    </ligand>
</feature>
<comment type="catalytic activity">
    <reaction evidence="1">
        <text>D-mannose 6-phosphate = D-fructose 6-phosphate</text>
        <dbReference type="Rhea" id="RHEA:12356"/>
        <dbReference type="ChEBI" id="CHEBI:58735"/>
        <dbReference type="ChEBI" id="CHEBI:61527"/>
        <dbReference type="EC" id="5.3.1.8"/>
    </reaction>
</comment>
<dbReference type="InterPro" id="IPR014710">
    <property type="entry name" value="RmlC-like_jellyroll"/>
</dbReference>
<feature type="active site" evidence="7">
    <location>
        <position position="272"/>
    </location>
</feature>
<dbReference type="EC" id="5.3.1.8" evidence="3"/>
<dbReference type="InterPro" id="IPR046457">
    <property type="entry name" value="PMI_typeI_cat"/>
</dbReference>
<comment type="similarity">
    <text evidence="2">Belongs to the mannose-6-phosphate isomerase type 1 family.</text>
</comment>
<dbReference type="CDD" id="cd07011">
    <property type="entry name" value="cupin_PMI_type_I_N"/>
    <property type="match status" value="1"/>
</dbReference>
<evidence type="ECO:0000313" key="10">
    <source>
        <dbReference type="EMBL" id="MBR7743778.1"/>
    </source>
</evidence>
<dbReference type="PANTHER" id="PTHR10309:SF0">
    <property type="entry name" value="MANNOSE-6-PHOSPHATE ISOMERASE"/>
    <property type="match status" value="1"/>
</dbReference>
<evidence type="ECO:0000313" key="11">
    <source>
        <dbReference type="Proteomes" id="UP000677016"/>
    </source>
</evidence>
<dbReference type="InterPro" id="IPR016305">
    <property type="entry name" value="Mannose-6-P_Isomerase"/>
</dbReference>
<evidence type="ECO:0000256" key="2">
    <source>
        <dbReference type="ARBA" id="ARBA00010772"/>
    </source>
</evidence>
<dbReference type="PRINTS" id="PR00714">
    <property type="entry name" value="MAN6PISMRASE"/>
</dbReference>
<keyword evidence="11" id="KW-1185">Reference proteome</keyword>
<feature type="binding site" evidence="8">
    <location>
        <position position="96"/>
    </location>
    <ligand>
        <name>Zn(2+)</name>
        <dbReference type="ChEBI" id="CHEBI:29105"/>
    </ligand>
</feature>